<dbReference type="OrthoDB" id="270720at2759"/>
<feature type="compositionally biased region" description="Pro residues" evidence="3">
    <location>
        <begin position="317"/>
        <end position="326"/>
    </location>
</feature>
<accession>A0A2P6MRI3</accession>
<keyword evidence="1" id="KW-0677">Repeat</keyword>
<dbReference type="InterPro" id="IPR003409">
    <property type="entry name" value="MORN"/>
</dbReference>
<evidence type="ECO:0000313" key="5">
    <source>
        <dbReference type="Proteomes" id="UP000241769"/>
    </source>
</evidence>
<feature type="compositionally biased region" description="Basic and acidic residues" evidence="3">
    <location>
        <begin position="373"/>
        <end position="397"/>
    </location>
</feature>
<feature type="compositionally biased region" description="Basic and acidic residues" evidence="3">
    <location>
        <begin position="651"/>
        <end position="661"/>
    </location>
</feature>
<evidence type="ECO:0000256" key="1">
    <source>
        <dbReference type="ARBA" id="ARBA00022737"/>
    </source>
</evidence>
<name>A0A2P6MRI3_9EUKA</name>
<dbReference type="SUPFAM" id="SSF48371">
    <property type="entry name" value="ARM repeat"/>
    <property type="match status" value="1"/>
</dbReference>
<feature type="region of interest" description="Disordered" evidence="3">
    <location>
        <begin position="226"/>
        <end position="253"/>
    </location>
</feature>
<feature type="compositionally biased region" description="Basic and acidic residues" evidence="3">
    <location>
        <begin position="1258"/>
        <end position="1267"/>
    </location>
</feature>
<dbReference type="Gene3D" id="2.20.110.10">
    <property type="entry name" value="Histone H3 K4-specific methyltransferase SET7/9 N-terminal domain"/>
    <property type="match status" value="2"/>
</dbReference>
<feature type="region of interest" description="Disordered" evidence="3">
    <location>
        <begin position="577"/>
        <end position="661"/>
    </location>
</feature>
<feature type="region of interest" description="Disordered" evidence="3">
    <location>
        <begin position="278"/>
        <end position="353"/>
    </location>
</feature>
<feature type="region of interest" description="Disordered" evidence="3">
    <location>
        <begin position="191"/>
        <end position="211"/>
    </location>
</feature>
<feature type="region of interest" description="Disordered" evidence="3">
    <location>
        <begin position="1169"/>
        <end position="1200"/>
    </location>
</feature>
<dbReference type="InterPro" id="IPR016197">
    <property type="entry name" value="Chromo-like_dom_sf"/>
</dbReference>
<dbReference type="PANTHER" id="PTHR43215:SF14">
    <property type="entry name" value="RADIAL SPOKE HEAD 1 HOMOLOG"/>
    <property type="match status" value="1"/>
</dbReference>
<feature type="compositionally biased region" description="Polar residues" evidence="3">
    <location>
        <begin position="1221"/>
        <end position="1231"/>
    </location>
</feature>
<dbReference type="EMBL" id="MDYQ01000477">
    <property type="protein sequence ID" value="PRP74309.1"/>
    <property type="molecule type" value="Genomic_DNA"/>
</dbReference>
<gene>
    <name evidence="4" type="ORF">PROFUN_11811</name>
</gene>
<feature type="region of interest" description="Disordered" evidence="3">
    <location>
        <begin position="366"/>
        <end position="423"/>
    </location>
</feature>
<dbReference type="AlphaFoldDB" id="A0A2P6MRI3"/>
<feature type="compositionally biased region" description="Basic and acidic residues" evidence="3">
    <location>
        <begin position="603"/>
        <end position="643"/>
    </location>
</feature>
<feature type="compositionally biased region" description="Basic and acidic residues" evidence="3">
    <location>
        <begin position="585"/>
        <end position="594"/>
    </location>
</feature>
<comment type="caution">
    <text evidence="4">The sequence shown here is derived from an EMBL/GenBank/DDBJ whole genome shotgun (WGS) entry which is preliminary data.</text>
</comment>
<dbReference type="CDD" id="cd00024">
    <property type="entry name" value="CD_CSD"/>
    <property type="match status" value="1"/>
</dbReference>
<keyword evidence="5" id="KW-1185">Reference proteome</keyword>
<dbReference type="SUPFAM" id="SSF54160">
    <property type="entry name" value="Chromo domain-like"/>
    <property type="match status" value="1"/>
</dbReference>
<dbReference type="PANTHER" id="PTHR43215">
    <property type="entry name" value="RADIAL SPOKE HEAD 1 HOMOLOG"/>
    <property type="match status" value="1"/>
</dbReference>
<feature type="compositionally biased region" description="Polar residues" evidence="3">
    <location>
        <begin position="235"/>
        <end position="253"/>
    </location>
</feature>
<reference evidence="4 5" key="1">
    <citation type="journal article" date="2018" name="Genome Biol. Evol.">
        <title>Multiple Roots of Fruiting Body Formation in Amoebozoa.</title>
        <authorList>
            <person name="Hillmann F."/>
            <person name="Forbes G."/>
            <person name="Novohradska S."/>
            <person name="Ferling I."/>
            <person name="Riege K."/>
            <person name="Groth M."/>
            <person name="Westermann M."/>
            <person name="Marz M."/>
            <person name="Spaller T."/>
            <person name="Winckler T."/>
            <person name="Schaap P."/>
            <person name="Glockner G."/>
        </authorList>
    </citation>
    <scope>NUCLEOTIDE SEQUENCE [LARGE SCALE GENOMIC DNA]</scope>
    <source>
        <strain evidence="4 5">Jena</strain>
    </source>
</reference>
<dbReference type="SUPFAM" id="SSF82185">
    <property type="entry name" value="Histone H3 K4-specific methyltransferase SET7/9 N-terminal domain"/>
    <property type="match status" value="1"/>
</dbReference>
<feature type="compositionally biased region" description="Acidic residues" evidence="3">
    <location>
        <begin position="1238"/>
        <end position="1257"/>
    </location>
</feature>
<proteinExistence type="predicted"/>
<protein>
    <submittedName>
        <fullName evidence="4">Uncharacterized protein</fullName>
    </submittedName>
</protein>
<dbReference type="Pfam" id="PF02493">
    <property type="entry name" value="MORN"/>
    <property type="match status" value="4"/>
</dbReference>
<organism evidence="4 5">
    <name type="scientific">Planoprotostelium fungivorum</name>
    <dbReference type="NCBI Taxonomy" id="1890364"/>
    <lineage>
        <taxon>Eukaryota</taxon>
        <taxon>Amoebozoa</taxon>
        <taxon>Evosea</taxon>
        <taxon>Variosea</taxon>
        <taxon>Cavosteliida</taxon>
        <taxon>Cavosteliaceae</taxon>
        <taxon>Planoprotostelium</taxon>
    </lineage>
</organism>
<evidence type="ECO:0000256" key="2">
    <source>
        <dbReference type="SAM" id="Coils"/>
    </source>
</evidence>
<feature type="region of interest" description="Disordered" evidence="3">
    <location>
        <begin position="1221"/>
        <end position="1267"/>
    </location>
</feature>
<dbReference type="InterPro" id="IPR016024">
    <property type="entry name" value="ARM-type_fold"/>
</dbReference>
<dbReference type="InParanoid" id="A0A2P6MRI3"/>
<evidence type="ECO:0000256" key="3">
    <source>
        <dbReference type="SAM" id="MobiDB-lite"/>
    </source>
</evidence>
<dbReference type="SMART" id="SM00698">
    <property type="entry name" value="MORN"/>
    <property type="match status" value="5"/>
</dbReference>
<keyword evidence="2" id="KW-0175">Coiled coil</keyword>
<sequence>MGEPVYCTGVIRYSDGSFYEGSFVKHKGSQIRNGVGRLTKSDGEFYFGDWVNDKRQGTGTQRWAEGAEYSGEWHNDLQTGKGILSNHSEMYWGDWLNGRTHGYGHWQFNSVDKGCLEYKGHWFDGTQTGMGVLTSRSGQIWSGVWRSGLLIRHMTQSMDEMVENHATLEKQLRAVKLLGVKQPIVSIAAMKKEDRGGQKAGAASQSNIRSSILSQSDVASQMMMMSHQSEMTSQPMGTMSSPQGTTSRPTDMISQPIDMMSRSQPTTSQLLNLMSQRQAMASQGMNSLPHTKQTSGTNGNHHDTNPSEKNSTQMIPPQRPLHPPPVVDLAGEEESVQSGDPPQIGNPTEEPVISFIPNSVSHYLTSFNGLSTEEERKEDERKEEERRKEERREGEKKRQQKGGATRNEEEGEDRSQEVESIITHSDLPNTRYLVRRRGYPRVEDRWETLLHLNPSLVTDYLRKNIQPSQDPLRVPSPHPIETLNPFVGETRHRALSSTLTIEEDPFASDLPSDYMPPPRPTTSINLFFKRRRTGESPAPVVSASIPIHLSPHFRHRQAIIHPQSVQPPLRNIALDHSVSAEVEEEERKKKEDKRGHKKPVRSRYFENRKMGDNEVVKRKIKVGETKRKKKEREERGEREHNSDSDLTQEDANAKETEMDRSQYSKMVEVERVSTKRIEDEEYRKRRMIVSVKEAKSKQVEAEESDDEWLVQNGVTEDLWPRKWKNLRDVNRLQRLVQDLLSSIEESAEKEGTEETEKKLSLLFYLKTEGRVQIHIRGDPLRKMIRALERRVFHDPTYRLGLTKVYGCFMNEMYDFITDKDVSHMLLFLLYTMLASEDNLSLCQTTQAILTLVRSNSQIRRQEDIVEYFRDNIQDIMSKIKVLLSSPNKTRQTKLTGLFFSSFFCTTIHHIQRLDEFINHLMRCRIVDVCLEYLIDTSIEAKKIILDLFPYLLHHVDLVVINLQESSLNKEVYEYISDLYIETRLSHESKAEQCINVLYEQFSRGGDHGFSSHRHWGEVVENQWRLTGNRIVKDREREWMEDVNGKILHYCHLDNQYVTMDQREEILSSLLCMTEVFIKRYPLTPFLSLETLQALPRYIVDHCRSNTLRYKMILCMVLSISRTSIRGIGSLLRNDRLASVMEEAKGTREENKLYEHVLNLREEKDVERVKIDSLSPLPDEEDGDGNDTYHLGQRDDPSHGRLPLQVHFYPDGSAITSHIRTRWPANSRTQEPAFNLEPPDAELLDVDDEEVEDNDASESDNKVAKWTA</sequence>
<feature type="coiled-coil region" evidence="2">
    <location>
        <begin position="151"/>
        <end position="178"/>
    </location>
</feature>
<feature type="compositionally biased region" description="Polar residues" evidence="3">
    <location>
        <begin position="278"/>
        <end position="299"/>
    </location>
</feature>
<dbReference type="Proteomes" id="UP000241769">
    <property type="component" value="Unassembled WGS sequence"/>
</dbReference>
<evidence type="ECO:0000313" key="4">
    <source>
        <dbReference type="EMBL" id="PRP74309.1"/>
    </source>
</evidence>